<accession>A0A160T551</accession>
<evidence type="ECO:0000313" key="10">
    <source>
        <dbReference type="EMBL" id="CUS03965.2"/>
    </source>
</evidence>
<evidence type="ECO:0000256" key="4">
    <source>
        <dbReference type="ARBA" id="ARBA00022723"/>
    </source>
</evidence>
<dbReference type="PANTHER" id="PTHR30038:SF0">
    <property type="entry name" value="TUNGSTEN-CONTAINING ALDEHYDE FERREDOXIN OXIDOREDUCTASE"/>
    <property type="match status" value="1"/>
</dbReference>
<dbReference type="InterPro" id="IPR001203">
    <property type="entry name" value="OxRdtase_Ald_Fedxn_C"/>
</dbReference>
<feature type="domain" description="Aldehyde ferredoxin oxidoreductase N-terminal" evidence="9">
    <location>
        <begin position="5"/>
        <end position="208"/>
    </location>
</feature>
<dbReference type="InterPro" id="IPR051919">
    <property type="entry name" value="W-dependent_AOR"/>
</dbReference>
<evidence type="ECO:0000256" key="3">
    <source>
        <dbReference type="ARBA" id="ARBA00022485"/>
    </source>
</evidence>
<dbReference type="AlphaFoldDB" id="A0A160T551"/>
<dbReference type="InterPro" id="IPR013984">
    <property type="entry name" value="Ald_Fedxn_OxRdtase_dom2"/>
</dbReference>
<dbReference type="PANTHER" id="PTHR30038">
    <property type="entry name" value="ALDEHYDE FERREDOXIN OXIDOREDUCTASE"/>
    <property type="match status" value="1"/>
</dbReference>
<evidence type="ECO:0000256" key="7">
    <source>
        <dbReference type="ARBA" id="ARBA00023014"/>
    </source>
</evidence>
<keyword evidence="4" id="KW-0479">Metal-binding</keyword>
<dbReference type="InterPro" id="IPR013983">
    <property type="entry name" value="Ald_Fedxn_OxRdtase_N"/>
</dbReference>
<dbReference type="Gene3D" id="1.10.569.10">
    <property type="entry name" value="Aldehyde Ferredoxin Oxidoreductase Protein, subunit A, domain 2"/>
    <property type="match status" value="1"/>
</dbReference>
<proteinExistence type="inferred from homology"/>
<evidence type="ECO:0000259" key="9">
    <source>
        <dbReference type="SMART" id="SM00790"/>
    </source>
</evidence>
<dbReference type="InterPro" id="IPR013985">
    <property type="entry name" value="Ald_Fedxn_OxRdtase_dom3"/>
</dbReference>
<dbReference type="InterPro" id="IPR036021">
    <property type="entry name" value="Tungsten_al_ferr_oxy-like_C"/>
</dbReference>
<dbReference type="GO" id="GO:0033726">
    <property type="term" value="F:aldehyde ferredoxin oxidoreductase activity"/>
    <property type="evidence" value="ECO:0007669"/>
    <property type="project" value="UniProtKB-EC"/>
</dbReference>
<evidence type="ECO:0000256" key="1">
    <source>
        <dbReference type="ARBA" id="ARBA00001966"/>
    </source>
</evidence>
<keyword evidence="3" id="KW-0004">4Fe-4S</keyword>
<sequence length="653" mass="70788">MLHGFAGQVLHVDLTERQLTIEQPDEAFYRLYPGGSLMGLYYLWRMTPPGIDAFDPRNTLTFALSAPTGLPVSGQSRCTATCKSPTTGGVADSQAGGFWPAELKFAGFDAIVIRGASPTPVYLWIHDGAAELRDATHLWGHFTHDVDKLLKSELGDDKIEIAQIGPAGEKLSLFAAVMNMSNRAWGRTGIGAVMGSKNLRAIAVRGAHQPVPADKKAVVALSRRGPKLMPTRGDVENLGRYGTADTVMGQQGGGGLPTNNWDSGVMAPAAAEAISGERLYLELLRGAEQGAQDKLGRDTCYACIVRCKRVVEAEYRDQAIVPQYGGPEYETIATFGSYCGVSDLRAISYANQLCNMYGVDSISCGATLSWAMECFEQGLLTLAETDGIALHYGDAEAMLLMLEKTLRREGFGDVLAEGSAGAADRLGKGHEYVLTVKGQELPAHMPHLKRSLGLIYAVNPFGADHQSSEHDPMYHPKLYEGTPEAPGYKRYLAQIGLATPTAPKAMNPEKVEFALLTQYNYSATDVLGYCQFVFGPAWQLYGPQDMADLLAAATGWDVGVADVQQIGRRRLNLMRAYNAREGLTRDQDTLPKKLFAKPLSGGRSDGLALDPAELEWAITHYFELAGWDVETGTPRRGTLEEVGLGWVAEELNL</sequence>
<dbReference type="SUPFAM" id="SSF56228">
    <property type="entry name" value="Aldehyde ferredoxin oxidoreductase, N-terminal domain"/>
    <property type="match status" value="1"/>
</dbReference>
<dbReference type="GO" id="GO:0009055">
    <property type="term" value="F:electron transfer activity"/>
    <property type="evidence" value="ECO:0007669"/>
    <property type="project" value="InterPro"/>
</dbReference>
<keyword evidence="6" id="KW-0408">Iron</keyword>
<dbReference type="SUPFAM" id="SSF48310">
    <property type="entry name" value="Aldehyde ferredoxin oxidoreductase, C-terminal domains"/>
    <property type="match status" value="1"/>
</dbReference>
<dbReference type="Pfam" id="PF01314">
    <property type="entry name" value="AFOR_C"/>
    <property type="match status" value="1"/>
</dbReference>
<comment type="cofactor">
    <cofactor evidence="1">
        <name>[4Fe-4S] cluster</name>
        <dbReference type="ChEBI" id="CHEBI:49883"/>
    </cofactor>
</comment>
<dbReference type="GO" id="GO:0046872">
    <property type="term" value="F:metal ion binding"/>
    <property type="evidence" value="ECO:0007669"/>
    <property type="project" value="UniProtKB-KW"/>
</dbReference>
<evidence type="ECO:0000256" key="6">
    <source>
        <dbReference type="ARBA" id="ARBA00023004"/>
    </source>
</evidence>
<evidence type="ECO:0000256" key="5">
    <source>
        <dbReference type="ARBA" id="ARBA00023002"/>
    </source>
</evidence>
<gene>
    <name evidence="10" type="primary">aor</name>
    <name evidence="10" type="ORF">CFX0092_A2087</name>
</gene>
<reference evidence="10" key="1">
    <citation type="submission" date="2016-01" db="EMBL/GenBank/DDBJ databases">
        <authorList>
            <person name="Mcilroy J.S."/>
            <person name="Karst M S."/>
            <person name="Albertsen M."/>
        </authorList>
    </citation>
    <scope>NUCLEOTIDE SEQUENCE</scope>
    <source>
        <strain evidence="10">Cfx-K</strain>
    </source>
</reference>
<dbReference type="SMART" id="SM00790">
    <property type="entry name" value="AFOR_N"/>
    <property type="match status" value="1"/>
</dbReference>
<dbReference type="InterPro" id="IPR036503">
    <property type="entry name" value="Ald_Fedxn_OxRdtase_N_sf"/>
</dbReference>
<organism evidence="10 11">
    <name type="scientific">Candidatus Promineifilum breve</name>
    <dbReference type="NCBI Taxonomy" id="1806508"/>
    <lineage>
        <taxon>Bacteria</taxon>
        <taxon>Bacillati</taxon>
        <taxon>Chloroflexota</taxon>
        <taxon>Ardenticatenia</taxon>
        <taxon>Candidatus Promineifilales</taxon>
        <taxon>Candidatus Promineifilaceae</taxon>
        <taxon>Candidatus Promineifilum</taxon>
    </lineage>
</organism>
<comment type="cofactor">
    <cofactor evidence="8">
        <name>tungstopterin</name>
        <dbReference type="ChEBI" id="CHEBI:30402"/>
    </cofactor>
</comment>
<protein>
    <submittedName>
        <fullName evidence="10">Aldehyde ferredoxin oxidoreductase</fullName>
        <ecNumber evidence="10">1.2.7.5</ecNumber>
    </submittedName>
</protein>
<evidence type="ECO:0000256" key="2">
    <source>
        <dbReference type="ARBA" id="ARBA00011032"/>
    </source>
</evidence>
<dbReference type="GO" id="GO:0051539">
    <property type="term" value="F:4 iron, 4 sulfur cluster binding"/>
    <property type="evidence" value="ECO:0007669"/>
    <property type="project" value="UniProtKB-KW"/>
</dbReference>
<keyword evidence="7" id="KW-0411">Iron-sulfur</keyword>
<keyword evidence="5 10" id="KW-0560">Oxidoreductase</keyword>
<evidence type="ECO:0000313" key="11">
    <source>
        <dbReference type="Proteomes" id="UP000215027"/>
    </source>
</evidence>
<keyword evidence="11" id="KW-1185">Reference proteome</keyword>
<evidence type="ECO:0000256" key="8">
    <source>
        <dbReference type="ARBA" id="ARBA00049934"/>
    </source>
</evidence>
<dbReference type="KEGG" id="pbf:CFX0092_A2087"/>
<dbReference type="Gene3D" id="1.10.599.10">
    <property type="entry name" value="Aldehyde Ferredoxin Oxidoreductase Protein, subunit A, domain 3"/>
    <property type="match status" value="1"/>
</dbReference>
<name>A0A160T551_9CHLR</name>
<dbReference type="Gene3D" id="3.60.9.10">
    <property type="entry name" value="Aldehyde ferredoxin oxidoreductase, N-terminal domain"/>
    <property type="match status" value="1"/>
</dbReference>
<dbReference type="EC" id="1.2.7.5" evidence="10"/>
<dbReference type="OrthoDB" id="9763894at2"/>
<dbReference type="Pfam" id="PF02730">
    <property type="entry name" value="AFOR_N"/>
    <property type="match status" value="1"/>
</dbReference>
<dbReference type="RefSeq" id="WP_095043374.1">
    <property type="nucleotide sequence ID" value="NZ_LN890655.1"/>
</dbReference>
<comment type="similarity">
    <text evidence="2">Belongs to the AOR/FOR family.</text>
</comment>
<dbReference type="EMBL" id="LN890655">
    <property type="protein sequence ID" value="CUS03965.2"/>
    <property type="molecule type" value="Genomic_DNA"/>
</dbReference>
<dbReference type="Proteomes" id="UP000215027">
    <property type="component" value="Chromosome I"/>
</dbReference>